<proteinExistence type="predicted"/>
<feature type="region of interest" description="Disordered" evidence="1">
    <location>
        <begin position="603"/>
        <end position="659"/>
    </location>
</feature>
<dbReference type="EMBL" id="PYGA01000041">
    <property type="protein sequence ID" value="PSK83048.1"/>
    <property type="molecule type" value="Genomic_DNA"/>
</dbReference>
<evidence type="ECO:0000313" key="3">
    <source>
        <dbReference type="Proteomes" id="UP000240542"/>
    </source>
</evidence>
<evidence type="ECO:0000256" key="1">
    <source>
        <dbReference type="SAM" id="MobiDB-lite"/>
    </source>
</evidence>
<comment type="caution">
    <text evidence="2">The sequence shown here is derived from an EMBL/GenBank/DDBJ whole genome shotgun (WGS) entry which is preliminary data.</text>
</comment>
<keyword evidence="3" id="KW-1185">Reference proteome</keyword>
<dbReference type="OrthoDB" id="3648675at2"/>
<dbReference type="SUPFAM" id="SSF52540">
    <property type="entry name" value="P-loop containing nucleoside triphosphate hydrolases"/>
    <property type="match status" value="1"/>
</dbReference>
<protein>
    <recommendedName>
        <fullName evidence="4">FtsK domain-containing protein</fullName>
    </recommendedName>
</protein>
<organism evidence="2 3">
    <name type="scientific">Murinocardiopsis flavida</name>
    <dbReference type="NCBI Taxonomy" id="645275"/>
    <lineage>
        <taxon>Bacteria</taxon>
        <taxon>Bacillati</taxon>
        <taxon>Actinomycetota</taxon>
        <taxon>Actinomycetes</taxon>
        <taxon>Streptosporangiales</taxon>
        <taxon>Nocardiopsidaceae</taxon>
        <taxon>Murinocardiopsis</taxon>
    </lineage>
</organism>
<accession>A0A2P8CDI1</accession>
<dbReference type="RefSeq" id="WP_106586991.1">
    <property type="nucleotide sequence ID" value="NZ_PYGA01000041.1"/>
</dbReference>
<evidence type="ECO:0000313" key="2">
    <source>
        <dbReference type="EMBL" id="PSK83048.1"/>
    </source>
</evidence>
<dbReference type="InterPro" id="IPR027417">
    <property type="entry name" value="P-loop_NTPase"/>
</dbReference>
<reference evidence="2 3" key="1">
    <citation type="submission" date="2018-03" db="EMBL/GenBank/DDBJ databases">
        <title>Genomic Encyclopedia of Archaeal and Bacterial Type Strains, Phase II (KMG-II): from individual species to whole genera.</title>
        <authorList>
            <person name="Goeker M."/>
        </authorList>
    </citation>
    <scope>NUCLEOTIDE SEQUENCE [LARGE SCALE GENOMIC DNA]</scope>
    <source>
        <strain evidence="2 3">DSM 45312</strain>
    </source>
</reference>
<evidence type="ECO:0008006" key="4">
    <source>
        <dbReference type="Google" id="ProtNLM"/>
    </source>
</evidence>
<sequence length="743" mass="78817">MAKTAKTAPTTRAPSAAQLAQAVETLEAARTAEERDKKRKRWTSEGLIGKGWQRLAHPPRGGLRDLYRHVLTPWYWAVPAAAAIAAQEGITTANDLGSLTSLGVVAAGSTATAAAAPAWLRTKHGRTRHPHAAAWAEREPAHTRTAAAVAAAGAIGAHALGLGVGWDADTLALAGTAGFGAVAAASARYWQFHRHHTRVLNPRAKAKRGIRTEAAPEAADPAELERRLIERWPKYVAASNAVLPGSELSGITRTDYGATAMLHLKPGAQEKATVLGAMGRIATALKLSASALAVEDVQPENGEEPDASVLRLRVVSQATSSRPVCLDDGRPRFFIERGEVFVRLGTYIDGQGEAVWKLYDKDSMWGGFFSGKTGSGKTTLIEALVMGAFEHGQTVVLYAKPRKGPSPRIAAHAHWVVEADAASRSALIDGVIRLMEIRGLINELNETSEFHPSPEFPGVMVVVDEFHEAAAQIEAAGPGRLNRIAREGRSLGAVLVGASQGFGLEGFVQDDAIRQNMTATNAISMKLSATQAGIFKREMGLAVNPGDLPDPQAAARNKGLAFSLGGREVPFRGAWAPEEESDALMAAARRSAAVLDADSAGALDQGSRGAYTRRDRRKAGRRAEIEKTLARMRTQTGMGSAEAARAHAREGGRPVPPALPERVVVDLAAHRREAEAAARTPAETGVLEVLQARGPVGTQVLREELAGREGCGKEAVDKALRTLAEAGAIAKAGESRKDPWRLL</sequence>
<dbReference type="Gene3D" id="3.40.50.300">
    <property type="entry name" value="P-loop containing nucleotide triphosphate hydrolases"/>
    <property type="match status" value="1"/>
</dbReference>
<dbReference type="AlphaFoldDB" id="A0A2P8CDI1"/>
<name>A0A2P8CDI1_9ACTN</name>
<gene>
    <name evidence="2" type="ORF">CLV63_14114</name>
</gene>
<dbReference type="Proteomes" id="UP000240542">
    <property type="component" value="Unassembled WGS sequence"/>
</dbReference>